<feature type="compositionally biased region" description="Low complexity" evidence="1">
    <location>
        <begin position="10"/>
        <end position="51"/>
    </location>
</feature>
<proteinExistence type="predicted"/>
<sequence length="150" mass="16949">MSQHRRFRDSITSSSNSSSLRHIPSSSSSSNNNNNNKTRLSHSPLQGRSLPPQAPPRPLPPLSAQEEVATGERHRLKDRRLILFTPLSLKHRGTTPPRPRHIRPSKSPQMEQAELSQTPVQHRGRSYTVCQHRKTLGSYQEKPLVNTSLL</sequence>
<name>M5FPF9_DACPD</name>
<reference evidence="2 3" key="1">
    <citation type="journal article" date="2012" name="Science">
        <title>The Paleozoic origin of enzymatic lignin decomposition reconstructed from 31 fungal genomes.</title>
        <authorList>
            <person name="Floudas D."/>
            <person name="Binder M."/>
            <person name="Riley R."/>
            <person name="Barry K."/>
            <person name="Blanchette R.A."/>
            <person name="Henrissat B."/>
            <person name="Martinez A.T."/>
            <person name="Otillar R."/>
            <person name="Spatafora J.W."/>
            <person name="Yadav J.S."/>
            <person name="Aerts A."/>
            <person name="Benoit I."/>
            <person name="Boyd A."/>
            <person name="Carlson A."/>
            <person name="Copeland A."/>
            <person name="Coutinho P.M."/>
            <person name="de Vries R.P."/>
            <person name="Ferreira P."/>
            <person name="Findley K."/>
            <person name="Foster B."/>
            <person name="Gaskell J."/>
            <person name="Glotzer D."/>
            <person name="Gorecki P."/>
            <person name="Heitman J."/>
            <person name="Hesse C."/>
            <person name="Hori C."/>
            <person name="Igarashi K."/>
            <person name="Jurgens J.A."/>
            <person name="Kallen N."/>
            <person name="Kersten P."/>
            <person name="Kohler A."/>
            <person name="Kuees U."/>
            <person name="Kumar T.K.A."/>
            <person name="Kuo A."/>
            <person name="LaButti K."/>
            <person name="Larrondo L.F."/>
            <person name="Lindquist E."/>
            <person name="Ling A."/>
            <person name="Lombard V."/>
            <person name="Lucas S."/>
            <person name="Lundell T."/>
            <person name="Martin R."/>
            <person name="McLaughlin D.J."/>
            <person name="Morgenstern I."/>
            <person name="Morin E."/>
            <person name="Murat C."/>
            <person name="Nagy L.G."/>
            <person name="Nolan M."/>
            <person name="Ohm R.A."/>
            <person name="Patyshakuliyeva A."/>
            <person name="Rokas A."/>
            <person name="Ruiz-Duenas F.J."/>
            <person name="Sabat G."/>
            <person name="Salamov A."/>
            <person name="Samejima M."/>
            <person name="Schmutz J."/>
            <person name="Slot J.C."/>
            <person name="St John F."/>
            <person name="Stenlid J."/>
            <person name="Sun H."/>
            <person name="Sun S."/>
            <person name="Syed K."/>
            <person name="Tsang A."/>
            <person name="Wiebenga A."/>
            <person name="Young D."/>
            <person name="Pisabarro A."/>
            <person name="Eastwood D.C."/>
            <person name="Martin F."/>
            <person name="Cullen D."/>
            <person name="Grigoriev I.V."/>
            <person name="Hibbett D.S."/>
        </authorList>
    </citation>
    <scope>NUCLEOTIDE SEQUENCE [LARGE SCALE GENOMIC DNA]</scope>
    <source>
        <strain evidence="2 3">DJM-731 SS1</strain>
    </source>
</reference>
<organism evidence="2 3">
    <name type="scientific">Dacryopinax primogenitus (strain DJM 731)</name>
    <name type="common">Brown rot fungus</name>
    <dbReference type="NCBI Taxonomy" id="1858805"/>
    <lineage>
        <taxon>Eukaryota</taxon>
        <taxon>Fungi</taxon>
        <taxon>Dikarya</taxon>
        <taxon>Basidiomycota</taxon>
        <taxon>Agaricomycotina</taxon>
        <taxon>Dacrymycetes</taxon>
        <taxon>Dacrymycetales</taxon>
        <taxon>Dacrymycetaceae</taxon>
        <taxon>Dacryopinax</taxon>
    </lineage>
</organism>
<dbReference type="RefSeq" id="XP_040625428.1">
    <property type="nucleotide sequence ID" value="XM_040773728.1"/>
</dbReference>
<keyword evidence="3" id="KW-1185">Reference proteome</keyword>
<feature type="compositionally biased region" description="Basic and acidic residues" evidence="1">
    <location>
        <begin position="70"/>
        <end position="81"/>
    </location>
</feature>
<gene>
    <name evidence="2" type="ORF">DACRYDRAFT_24548</name>
</gene>
<dbReference type="GeneID" id="63688790"/>
<feature type="compositionally biased region" description="Pro residues" evidence="1">
    <location>
        <begin position="52"/>
        <end position="61"/>
    </location>
</feature>
<dbReference type="HOGENOM" id="CLU_1740472_0_0_1"/>
<evidence type="ECO:0000256" key="1">
    <source>
        <dbReference type="SAM" id="MobiDB-lite"/>
    </source>
</evidence>
<feature type="region of interest" description="Disordered" evidence="1">
    <location>
        <begin position="1"/>
        <end position="110"/>
    </location>
</feature>
<dbReference type="AlphaFoldDB" id="M5FPF9"/>
<dbReference type="EMBL" id="JH795873">
    <property type="protein sequence ID" value="EJT98530.1"/>
    <property type="molecule type" value="Genomic_DNA"/>
</dbReference>
<evidence type="ECO:0000313" key="3">
    <source>
        <dbReference type="Proteomes" id="UP000030653"/>
    </source>
</evidence>
<feature type="compositionally biased region" description="Basic residues" evidence="1">
    <location>
        <begin position="89"/>
        <end position="104"/>
    </location>
</feature>
<accession>M5FPF9</accession>
<evidence type="ECO:0000313" key="2">
    <source>
        <dbReference type="EMBL" id="EJT98530.1"/>
    </source>
</evidence>
<protein>
    <submittedName>
        <fullName evidence="2">Uncharacterized protein</fullName>
    </submittedName>
</protein>
<dbReference type="Proteomes" id="UP000030653">
    <property type="component" value="Unassembled WGS sequence"/>
</dbReference>